<evidence type="ECO:0000313" key="1">
    <source>
        <dbReference type="EMBL" id="KAG1781185.1"/>
    </source>
</evidence>
<organism evidence="1 2">
    <name type="scientific">Suillus placidus</name>
    <dbReference type="NCBI Taxonomy" id="48579"/>
    <lineage>
        <taxon>Eukaryota</taxon>
        <taxon>Fungi</taxon>
        <taxon>Dikarya</taxon>
        <taxon>Basidiomycota</taxon>
        <taxon>Agaricomycotina</taxon>
        <taxon>Agaricomycetes</taxon>
        <taxon>Agaricomycetidae</taxon>
        <taxon>Boletales</taxon>
        <taxon>Suillineae</taxon>
        <taxon>Suillaceae</taxon>
        <taxon>Suillus</taxon>
    </lineage>
</organism>
<comment type="caution">
    <text evidence="1">The sequence shown here is derived from an EMBL/GenBank/DDBJ whole genome shotgun (WGS) entry which is preliminary data.</text>
</comment>
<proteinExistence type="predicted"/>
<protein>
    <submittedName>
        <fullName evidence="1">Uncharacterized protein</fullName>
    </submittedName>
</protein>
<sequence length="156" mass="17451">MSDYPFLGGSPSIPEPATTHEAKRTSVILNCVGLPLPMLSTWVGTGIQEAFYDAFHAEHTCQAGLMSHSLTVDGEHVYQHNIGLELLILQAKMRRAQAEIDLYTVAIENAREFDRSTTNKPLSSGGFIPPPRPNELCYYEVDRDNVTDDFDDFEFE</sequence>
<reference evidence="1" key="1">
    <citation type="journal article" date="2020" name="New Phytol.">
        <title>Comparative genomics reveals dynamic genome evolution in host specialist ectomycorrhizal fungi.</title>
        <authorList>
            <person name="Lofgren L.A."/>
            <person name="Nguyen N.H."/>
            <person name="Vilgalys R."/>
            <person name="Ruytinx J."/>
            <person name="Liao H.L."/>
            <person name="Branco S."/>
            <person name="Kuo A."/>
            <person name="LaButti K."/>
            <person name="Lipzen A."/>
            <person name="Andreopoulos W."/>
            <person name="Pangilinan J."/>
            <person name="Riley R."/>
            <person name="Hundley H."/>
            <person name="Na H."/>
            <person name="Barry K."/>
            <person name="Grigoriev I.V."/>
            <person name="Stajich J.E."/>
            <person name="Kennedy P.G."/>
        </authorList>
    </citation>
    <scope>NUCLEOTIDE SEQUENCE</scope>
    <source>
        <strain evidence="1">DOB743</strain>
    </source>
</reference>
<dbReference type="OrthoDB" id="2673970at2759"/>
<accession>A0A9P7D5M2</accession>
<name>A0A9P7D5M2_9AGAM</name>
<evidence type="ECO:0000313" key="2">
    <source>
        <dbReference type="Proteomes" id="UP000714275"/>
    </source>
</evidence>
<gene>
    <name evidence="1" type="ORF">EV702DRAFT_1193366</name>
</gene>
<dbReference type="EMBL" id="JABBWD010000006">
    <property type="protein sequence ID" value="KAG1781185.1"/>
    <property type="molecule type" value="Genomic_DNA"/>
</dbReference>
<keyword evidence="2" id="KW-1185">Reference proteome</keyword>
<dbReference type="AlphaFoldDB" id="A0A9P7D5M2"/>
<dbReference type="Proteomes" id="UP000714275">
    <property type="component" value="Unassembled WGS sequence"/>
</dbReference>